<keyword evidence="9" id="KW-1185">Reference proteome</keyword>
<feature type="domain" description="Xylanolytic transcriptional activator regulatory" evidence="7">
    <location>
        <begin position="241"/>
        <end position="463"/>
    </location>
</feature>
<dbReference type="PANTHER" id="PTHR47660">
    <property type="entry name" value="TRANSCRIPTION FACTOR WITH C2H2 AND ZN(2)-CYS(6) DNA BINDING DOMAIN (EUROFUNG)-RELATED-RELATED"/>
    <property type="match status" value="1"/>
</dbReference>
<dbReference type="GO" id="GO:0006351">
    <property type="term" value="P:DNA-templated transcription"/>
    <property type="evidence" value="ECO:0007669"/>
    <property type="project" value="InterPro"/>
</dbReference>
<dbReference type="EMBL" id="JAPQKH010000003">
    <property type="protein sequence ID" value="KAJ5107969.1"/>
    <property type="molecule type" value="Genomic_DNA"/>
</dbReference>
<dbReference type="OrthoDB" id="1405595at2759"/>
<keyword evidence="3" id="KW-0805">Transcription regulation</keyword>
<dbReference type="PANTHER" id="PTHR47660:SF2">
    <property type="entry name" value="TRANSCRIPTION FACTOR WITH C2H2 AND ZN(2)-CYS(6) DNA BINDING DOMAIN (EUROFUNG)"/>
    <property type="match status" value="1"/>
</dbReference>
<dbReference type="AlphaFoldDB" id="A0A9W9KIK1"/>
<keyword evidence="5" id="KW-0539">Nucleus</keyword>
<keyword evidence="2" id="KW-0862">Zinc</keyword>
<organism evidence="8 9">
    <name type="scientific">Penicillium angulare</name>
    <dbReference type="NCBI Taxonomy" id="116970"/>
    <lineage>
        <taxon>Eukaryota</taxon>
        <taxon>Fungi</taxon>
        <taxon>Dikarya</taxon>
        <taxon>Ascomycota</taxon>
        <taxon>Pezizomycotina</taxon>
        <taxon>Eurotiomycetes</taxon>
        <taxon>Eurotiomycetidae</taxon>
        <taxon>Eurotiales</taxon>
        <taxon>Aspergillaceae</taxon>
        <taxon>Penicillium</taxon>
    </lineage>
</organism>
<evidence type="ECO:0000256" key="4">
    <source>
        <dbReference type="ARBA" id="ARBA00023163"/>
    </source>
</evidence>
<evidence type="ECO:0000256" key="1">
    <source>
        <dbReference type="ARBA" id="ARBA00022723"/>
    </source>
</evidence>
<protein>
    <recommendedName>
        <fullName evidence="7">Xylanolytic transcriptional activator regulatory domain-containing protein</fullName>
    </recommendedName>
</protein>
<comment type="caution">
    <text evidence="8">The sequence shown here is derived from an EMBL/GenBank/DDBJ whole genome shotgun (WGS) entry which is preliminary data.</text>
</comment>
<evidence type="ECO:0000256" key="2">
    <source>
        <dbReference type="ARBA" id="ARBA00022833"/>
    </source>
</evidence>
<reference evidence="8" key="1">
    <citation type="submission" date="2022-11" db="EMBL/GenBank/DDBJ databases">
        <authorList>
            <person name="Petersen C."/>
        </authorList>
    </citation>
    <scope>NUCLEOTIDE SEQUENCE</scope>
    <source>
        <strain evidence="8">IBT 30069</strain>
    </source>
</reference>
<feature type="region of interest" description="Disordered" evidence="6">
    <location>
        <begin position="1"/>
        <end position="70"/>
    </location>
</feature>
<feature type="compositionally biased region" description="Basic and acidic residues" evidence="6">
    <location>
        <begin position="17"/>
        <end position="29"/>
    </location>
</feature>
<gene>
    <name evidence="8" type="ORF">N7456_004644</name>
</gene>
<accession>A0A9W9KIK1</accession>
<dbReference type="InterPro" id="IPR007219">
    <property type="entry name" value="XnlR_reg_dom"/>
</dbReference>
<evidence type="ECO:0000259" key="7">
    <source>
        <dbReference type="Pfam" id="PF04082"/>
    </source>
</evidence>
<keyword evidence="4" id="KW-0804">Transcription</keyword>
<proteinExistence type="predicted"/>
<evidence type="ECO:0000313" key="9">
    <source>
        <dbReference type="Proteomes" id="UP001149165"/>
    </source>
</evidence>
<evidence type="ECO:0000256" key="6">
    <source>
        <dbReference type="SAM" id="MobiDB-lite"/>
    </source>
</evidence>
<dbReference type="CDD" id="cd12148">
    <property type="entry name" value="fungal_TF_MHR"/>
    <property type="match status" value="1"/>
</dbReference>
<evidence type="ECO:0000313" key="8">
    <source>
        <dbReference type="EMBL" id="KAJ5107969.1"/>
    </source>
</evidence>
<evidence type="ECO:0000256" key="3">
    <source>
        <dbReference type="ARBA" id="ARBA00023015"/>
    </source>
</evidence>
<evidence type="ECO:0000256" key="5">
    <source>
        <dbReference type="ARBA" id="ARBA00023242"/>
    </source>
</evidence>
<dbReference type="Proteomes" id="UP001149165">
    <property type="component" value="Unassembled WGS sequence"/>
</dbReference>
<reference evidence="8" key="2">
    <citation type="journal article" date="2023" name="IMA Fungus">
        <title>Comparative genomic study of the Penicillium genus elucidates a diverse pangenome and 15 lateral gene transfer events.</title>
        <authorList>
            <person name="Petersen C."/>
            <person name="Sorensen T."/>
            <person name="Nielsen M.R."/>
            <person name="Sondergaard T.E."/>
            <person name="Sorensen J.L."/>
            <person name="Fitzpatrick D.A."/>
            <person name="Frisvad J.C."/>
            <person name="Nielsen K.L."/>
        </authorList>
    </citation>
    <scope>NUCLEOTIDE SEQUENCE</scope>
    <source>
        <strain evidence="8">IBT 30069</strain>
    </source>
</reference>
<dbReference type="Pfam" id="PF04082">
    <property type="entry name" value="Fungal_trans"/>
    <property type="match status" value="1"/>
</dbReference>
<sequence length="730" mass="82190">MVNHERVPDARSNAKRVRQDSNEQVEPRDAQLVTPHTRKSYSNPPEEHHQSVASSNSALLGLCENPPIPDGQTEALDWDLQWPFYGEGLQDANLDWTLDFLSNGISTHSPLDSINDVEGVMHTIQRLDNPESARGDAYCQSRVHSMQDKPQHQIHREHAPVSPESQRAFCGASGFATDIHPDENNASVEGSSPLRVKIQVSDDSRTSMVDTVTATLLDNFCSQKDNHLHLFPPSSIIDHFMNLFFLHVQPRFPVLHMPTFDPNKTPPTLLLAMAIAGSSYSESNQGKFASTYLERARMSMKLMQEKDRTHLLDHRNLFALFLVSLSAMWIGQKLAYERLEVDRGDLAVYCRRIQLLDCRTKGSKTPHNPSRNPQTRLEEMWLGWINDEEKKRLGLCIYLLDCQISAFFQRQPHISKAETVNAALPCSDTFWNAPTVWAWKSLLGPADIPPSTYYLTTLTTILLHNEIPDVLPFPPLDDFCKTLYAYVLHTHIFEWRQTISMLNPTGLLSSPLSLAPQHIGDSLQERRRWLEVCLGNWATFYGSSGEASSTNPSPNTSSGILLYRLALLALRLNFSDLHVVAGRAGSNADIELAEQSLRNWLQGERVQKIFDINSEMLNTAHDVIAAGHSRWSGFELSICLFMGGLTSWVISRFGDMNLVSTSAFSQSHHDSRGPQQGDTSHFVEGYPQGRDSLIVQIEGARNGLRVLKFLRLAIGFSKILNRLLNEPIRQ</sequence>
<keyword evidence="1" id="KW-0479">Metal-binding</keyword>
<dbReference type="GO" id="GO:0003677">
    <property type="term" value="F:DNA binding"/>
    <property type="evidence" value="ECO:0007669"/>
    <property type="project" value="InterPro"/>
</dbReference>
<name>A0A9W9KIK1_9EURO</name>
<dbReference type="GO" id="GO:0008270">
    <property type="term" value="F:zinc ion binding"/>
    <property type="evidence" value="ECO:0007669"/>
    <property type="project" value="InterPro"/>
</dbReference>